<dbReference type="InterPro" id="IPR015849">
    <property type="entry name" value="Amyloid_glyco_heparin-bd"/>
</dbReference>
<dbReference type="SMART" id="SM00006">
    <property type="entry name" value="A4_EXTRA"/>
    <property type="match status" value="1"/>
</dbReference>
<reference evidence="3" key="2">
    <citation type="submission" date="2020-05" db="UniProtKB">
        <authorList>
            <consortium name="EnsemblMetazoa"/>
        </authorList>
    </citation>
    <scope>IDENTIFICATION</scope>
    <source>
        <strain evidence="3">IAEA</strain>
    </source>
</reference>
<dbReference type="InterPro" id="IPR008154">
    <property type="entry name" value="Amyloid_glyco_extra"/>
</dbReference>
<keyword evidence="4" id="KW-1185">Reference proteome</keyword>
<organism evidence="3 4">
    <name type="scientific">Glossina palpalis gambiensis</name>
    <dbReference type="NCBI Taxonomy" id="67801"/>
    <lineage>
        <taxon>Eukaryota</taxon>
        <taxon>Metazoa</taxon>
        <taxon>Ecdysozoa</taxon>
        <taxon>Arthropoda</taxon>
        <taxon>Hexapoda</taxon>
        <taxon>Insecta</taxon>
        <taxon>Pterygota</taxon>
        <taxon>Neoptera</taxon>
        <taxon>Endopterygota</taxon>
        <taxon>Diptera</taxon>
        <taxon>Brachycera</taxon>
        <taxon>Muscomorpha</taxon>
        <taxon>Hippoboscoidea</taxon>
        <taxon>Glossinidae</taxon>
        <taxon>Glossina</taxon>
    </lineage>
</organism>
<proteinExistence type="inferred from homology"/>
<dbReference type="SUPFAM" id="SSF56491">
    <property type="entry name" value="A heparin-binding domain"/>
    <property type="match status" value="1"/>
</dbReference>
<evidence type="ECO:0000313" key="4">
    <source>
        <dbReference type="Proteomes" id="UP000092460"/>
    </source>
</evidence>
<evidence type="ECO:0000313" key="3">
    <source>
        <dbReference type="EnsemblMetazoa" id="GPPI000380-PA"/>
    </source>
</evidence>
<dbReference type="STRING" id="67801.A0A1B0AKV9"/>
<evidence type="ECO:0000259" key="2">
    <source>
        <dbReference type="PROSITE" id="PS51869"/>
    </source>
</evidence>
<protein>
    <recommendedName>
        <fullName evidence="2">E1 domain-containing protein</fullName>
    </recommendedName>
</protein>
<accession>A0A1B0AKV9</accession>
<dbReference type="EnsemblMetazoa" id="GPPI000380-RA">
    <property type="protein sequence ID" value="GPPI000380-PA"/>
    <property type="gene ID" value="GPPI000380"/>
</dbReference>
<dbReference type="InterPro" id="IPR036454">
    <property type="entry name" value="Amyloid_glyco_heparin-bd_sf"/>
</dbReference>
<dbReference type="AlphaFoldDB" id="A0A1B0AKV9"/>
<reference evidence="4" key="1">
    <citation type="submission" date="2015-01" db="EMBL/GenBank/DDBJ databases">
        <authorList>
            <person name="Aksoy S."/>
            <person name="Warren W."/>
            <person name="Wilson R.K."/>
        </authorList>
    </citation>
    <scope>NUCLEOTIDE SEQUENCE [LARGE SCALE GENOMIC DNA]</scope>
    <source>
        <strain evidence="4">IAEA</strain>
    </source>
</reference>
<name>A0A1B0AKV9_9MUSC</name>
<dbReference type="GO" id="GO:0008201">
    <property type="term" value="F:heparin binding"/>
    <property type="evidence" value="ECO:0007669"/>
    <property type="project" value="UniProtKB-UniRule"/>
</dbReference>
<dbReference type="VEuPathDB" id="VectorBase:GPPI000380"/>
<comment type="caution">
    <text evidence="1">Lacks conserved residue(s) required for the propagation of feature annotation.</text>
</comment>
<evidence type="ECO:0000256" key="1">
    <source>
        <dbReference type="PROSITE-ProRule" id="PRU01217"/>
    </source>
</evidence>
<sequence>MVWQAASPRWEPQIAVLCEAGQVYQPQYLSEEGRWVTDLNKKSSGSTCLRDKLDLLDYCKKVSYKNIH</sequence>
<dbReference type="Proteomes" id="UP000092460">
    <property type="component" value="Unassembled WGS sequence"/>
</dbReference>
<dbReference type="PROSITE" id="PS51869">
    <property type="entry name" value="APP_E1"/>
    <property type="match status" value="1"/>
</dbReference>
<comment type="similarity">
    <text evidence="1">Belongs to the APP family.</text>
</comment>
<dbReference type="Pfam" id="PF02177">
    <property type="entry name" value="APP_N"/>
    <property type="match status" value="1"/>
</dbReference>
<dbReference type="EMBL" id="JXJN01028834">
    <property type="status" value="NOT_ANNOTATED_CDS"/>
    <property type="molecule type" value="Genomic_DNA"/>
</dbReference>
<feature type="domain" description="E1" evidence="2">
    <location>
        <begin position="8"/>
        <end position="68"/>
    </location>
</feature>
<dbReference type="Gene3D" id="3.90.570.10">
    <property type="entry name" value="Amyloidogenic glycoprotein, heparin-binding domain"/>
    <property type="match status" value="1"/>
</dbReference>